<evidence type="ECO:0000313" key="2">
    <source>
        <dbReference type="EMBL" id="TDA38863.1"/>
    </source>
</evidence>
<dbReference type="AlphaFoldDB" id="A0A520KE04"/>
<sequence length="299" mass="33933">MYLILYDIEGKKDPHGIRIRLVRRLKKLEAFQLQKSSWIIEKIDDKLLKLIEEFREAGGSIKILEWLPRSLSEIIGKIRKIALVITSVEIISEKWYEKISNLLREKNIKYITIPAGREVGKFFLKNVDKSLSRILDEVSLMDIDGIIILNNGRSTESGIIYIAQAISNTKILKNLTNFPLIHIERIGRKDGSIIIWNGGNNELVSIIKEMTGLNVIKPSIELMNISKMGSREIRKIHCAMPGDKIIVNDICIGICLSDQVYLIAENGRIIDIMGGKLNKKAANKISFDSISKVIIKTIR</sequence>
<evidence type="ECO:0000313" key="4">
    <source>
        <dbReference type="Proteomes" id="UP000317265"/>
    </source>
</evidence>
<evidence type="ECO:0000313" key="3">
    <source>
        <dbReference type="Proteomes" id="UP000316080"/>
    </source>
</evidence>
<dbReference type="Proteomes" id="UP000317265">
    <property type="component" value="Unassembled WGS sequence"/>
</dbReference>
<comment type="caution">
    <text evidence="1">The sequence shown here is derived from an EMBL/GenBank/DDBJ whole genome shotgun (WGS) entry which is preliminary data.</text>
</comment>
<dbReference type="Proteomes" id="UP000316080">
    <property type="component" value="Unassembled WGS sequence"/>
</dbReference>
<protein>
    <submittedName>
        <fullName evidence="1">DUF2117 domain-containing protein</fullName>
    </submittedName>
</protein>
<accession>A0A520KE04</accession>
<dbReference type="Pfam" id="PF09890">
    <property type="entry name" value="DUF2117"/>
    <property type="match status" value="1"/>
</dbReference>
<organism evidence="1 3">
    <name type="scientific">Thermoproteota archaeon</name>
    <dbReference type="NCBI Taxonomy" id="2056631"/>
    <lineage>
        <taxon>Archaea</taxon>
        <taxon>Thermoproteota</taxon>
    </lineage>
</organism>
<proteinExistence type="predicted"/>
<gene>
    <name evidence="2" type="ORF">DSO09_03190</name>
    <name evidence="1" type="ORF">EF809_05810</name>
</gene>
<evidence type="ECO:0000313" key="1">
    <source>
        <dbReference type="EMBL" id="RZN55238.1"/>
    </source>
</evidence>
<dbReference type="EMBL" id="RXIH01000046">
    <property type="protein sequence ID" value="RZN55238.1"/>
    <property type="molecule type" value="Genomic_DNA"/>
</dbReference>
<dbReference type="InterPro" id="IPR012032">
    <property type="entry name" value="UCP006598"/>
</dbReference>
<name>A0A520KE04_9CREN</name>
<reference evidence="1 3" key="2">
    <citation type="journal article" date="2019" name="Nat. Microbiol.">
        <title>Wide diversity of methane and short-chain alkane metabolisms in uncultured archaea.</title>
        <authorList>
            <person name="Borrel G."/>
            <person name="Adam P.S."/>
            <person name="McKay L.J."/>
            <person name="Chen L.X."/>
            <person name="Sierra-Garcia I.N."/>
            <person name="Sieber C.M."/>
            <person name="Letourneur Q."/>
            <person name="Ghozlane A."/>
            <person name="Andersen G.L."/>
            <person name="Li W.J."/>
            <person name="Hallam S.J."/>
            <person name="Muyzer G."/>
            <person name="de Oliveira V.M."/>
            <person name="Inskeep W.P."/>
            <person name="Banfield J.F."/>
            <person name="Gribaldo S."/>
        </authorList>
    </citation>
    <scope>NUCLEOTIDE SEQUENCE [LARGE SCALE GENOMIC DNA]</scope>
    <source>
        <strain evidence="1">Verst-YHS</strain>
    </source>
</reference>
<dbReference type="EMBL" id="QNVI01000041">
    <property type="protein sequence ID" value="TDA38863.1"/>
    <property type="molecule type" value="Genomic_DNA"/>
</dbReference>
<reference evidence="2 4" key="1">
    <citation type="journal article" date="2019" name="Nat. Microbiol.">
        <title>Expanding anaerobic alkane metabolism in the domain of Archaea.</title>
        <authorList>
            <person name="Wang Y."/>
            <person name="Wegener G."/>
            <person name="Hou J."/>
            <person name="Wang F."/>
            <person name="Xiao X."/>
        </authorList>
    </citation>
    <scope>NUCLEOTIDE SEQUENCE [LARGE SCALE GENOMIC DNA]</scope>
    <source>
        <strain evidence="2">WYZ-LMO11</strain>
    </source>
</reference>